<organism evidence="2 3">
    <name type="scientific">Eumeta variegata</name>
    <name type="common">Bagworm moth</name>
    <name type="synonym">Eumeta japonica</name>
    <dbReference type="NCBI Taxonomy" id="151549"/>
    <lineage>
        <taxon>Eukaryota</taxon>
        <taxon>Metazoa</taxon>
        <taxon>Ecdysozoa</taxon>
        <taxon>Arthropoda</taxon>
        <taxon>Hexapoda</taxon>
        <taxon>Insecta</taxon>
        <taxon>Pterygota</taxon>
        <taxon>Neoptera</taxon>
        <taxon>Endopterygota</taxon>
        <taxon>Lepidoptera</taxon>
        <taxon>Glossata</taxon>
        <taxon>Ditrysia</taxon>
        <taxon>Tineoidea</taxon>
        <taxon>Psychidae</taxon>
        <taxon>Oiketicinae</taxon>
        <taxon>Eumeta</taxon>
    </lineage>
</organism>
<gene>
    <name evidence="2" type="ORF">EVAR_75475_1</name>
</gene>
<feature type="region of interest" description="Disordered" evidence="1">
    <location>
        <begin position="97"/>
        <end position="119"/>
    </location>
</feature>
<evidence type="ECO:0000313" key="2">
    <source>
        <dbReference type="EMBL" id="GBP14899.1"/>
    </source>
</evidence>
<dbReference type="OrthoDB" id="8197512at2759"/>
<evidence type="ECO:0000313" key="3">
    <source>
        <dbReference type="Proteomes" id="UP000299102"/>
    </source>
</evidence>
<reference evidence="2 3" key="1">
    <citation type="journal article" date="2019" name="Commun. Biol.">
        <title>The bagworm genome reveals a unique fibroin gene that provides high tensile strength.</title>
        <authorList>
            <person name="Kono N."/>
            <person name="Nakamura H."/>
            <person name="Ohtoshi R."/>
            <person name="Tomita M."/>
            <person name="Numata K."/>
            <person name="Arakawa K."/>
        </authorList>
    </citation>
    <scope>NUCLEOTIDE SEQUENCE [LARGE SCALE GENOMIC DNA]</scope>
</reference>
<name>A0A4C1TK08_EUMVA</name>
<evidence type="ECO:0000256" key="1">
    <source>
        <dbReference type="SAM" id="MobiDB-lite"/>
    </source>
</evidence>
<dbReference type="Proteomes" id="UP000299102">
    <property type="component" value="Unassembled WGS sequence"/>
</dbReference>
<sequence>MLVRNSINKSIAKHTQEINGVLIANVDIIKYLGTYLTSELSRRDTLKARSKQAIRNAKGLISFINKIKMHWKIAKLIYTMEEWATLAQNKTKVKKAAGELHQLPETDTESFALREENEE</sequence>
<keyword evidence="3" id="KW-1185">Reference proteome</keyword>
<accession>A0A4C1TK08</accession>
<dbReference type="AlphaFoldDB" id="A0A4C1TK08"/>
<protein>
    <submittedName>
        <fullName evidence="2">Uncharacterized protein</fullName>
    </submittedName>
</protein>
<proteinExistence type="predicted"/>
<dbReference type="EMBL" id="BGZK01000067">
    <property type="protein sequence ID" value="GBP14899.1"/>
    <property type="molecule type" value="Genomic_DNA"/>
</dbReference>
<comment type="caution">
    <text evidence="2">The sequence shown here is derived from an EMBL/GenBank/DDBJ whole genome shotgun (WGS) entry which is preliminary data.</text>
</comment>